<dbReference type="HOGENOM" id="CLU_1563311_0_0_1"/>
<evidence type="ECO:0000256" key="1">
    <source>
        <dbReference type="SAM" id="MobiDB-lite"/>
    </source>
</evidence>
<evidence type="ECO:0000313" key="2">
    <source>
        <dbReference type="EMBL" id="EQB60403.1"/>
    </source>
</evidence>
<sequence length="171" mass="18825">MSGKTKLLLDFIKLFNRNEILVIVPKLVTSNNKSYVIKSRAKQYKNFGVVPDLCVGEGVNLYDCVVQYIKSSEDNIGFSEGDIGFSEGDISNAKSSISEDNIGVSKDAGDKENCSNVCNVNNKNNLNMYSSNESTFPNNNNLNKNNTNESTFPNNNTTNNTTPTNNTTTKK</sequence>
<dbReference type="EMBL" id="KE647289">
    <property type="protein sequence ID" value="EQB60403.1"/>
    <property type="molecule type" value="Genomic_DNA"/>
</dbReference>
<proteinExistence type="predicted"/>
<reference evidence="2 3" key="1">
    <citation type="journal article" date="2013" name="BMC Genomics">
        <title>Genome sequencing and comparative genomics of honey bee microsporidia, Nosema apis reveal novel insights into host-parasite interactions.</title>
        <authorList>
            <person name="Chen Yp."/>
            <person name="Pettis J.S."/>
            <person name="Zhao Y."/>
            <person name="Liu X."/>
            <person name="Tallon L.J."/>
            <person name="Sadzewicz L.D."/>
            <person name="Li R."/>
            <person name="Zheng H."/>
            <person name="Huang S."/>
            <person name="Zhang X."/>
            <person name="Hamilton M.C."/>
            <person name="Pernal S.F."/>
            <person name="Melathopoulos A.P."/>
            <person name="Yan X."/>
            <person name="Evans J.D."/>
        </authorList>
    </citation>
    <scope>NUCLEOTIDE SEQUENCE [LARGE SCALE GENOMIC DNA]</scope>
    <source>
        <strain evidence="2 3">BRL 01</strain>
    </source>
</reference>
<dbReference type="VEuPathDB" id="MicrosporidiaDB:NAPIS_ORF02007"/>
<feature type="region of interest" description="Disordered" evidence="1">
    <location>
        <begin position="129"/>
        <end position="171"/>
    </location>
</feature>
<accession>T0L6W7</accession>
<dbReference type="AlphaFoldDB" id="T0L6W7"/>
<dbReference type="Proteomes" id="UP000053780">
    <property type="component" value="Unassembled WGS sequence"/>
</dbReference>
<protein>
    <submittedName>
        <fullName evidence="2">Uncharacterized protein</fullName>
    </submittedName>
</protein>
<name>T0L6W7_9MICR</name>
<dbReference type="OrthoDB" id="2201161at2759"/>
<evidence type="ECO:0000313" key="3">
    <source>
        <dbReference type="Proteomes" id="UP000053780"/>
    </source>
</evidence>
<organism evidence="2 3">
    <name type="scientific">Vairimorpha apis BRL 01</name>
    <dbReference type="NCBI Taxonomy" id="1037528"/>
    <lineage>
        <taxon>Eukaryota</taxon>
        <taxon>Fungi</taxon>
        <taxon>Fungi incertae sedis</taxon>
        <taxon>Microsporidia</taxon>
        <taxon>Nosematidae</taxon>
        <taxon>Vairimorpha</taxon>
    </lineage>
</organism>
<gene>
    <name evidence="2" type="ORF">NAPIS_ORF02007</name>
</gene>
<keyword evidence="3" id="KW-1185">Reference proteome</keyword>